<dbReference type="PANTHER" id="PTHR16650">
    <property type="entry name" value="C21ORF13-RELATED"/>
    <property type="match status" value="1"/>
</dbReference>
<evidence type="ECO:0000259" key="4">
    <source>
        <dbReference type="Pfam" id="PF15619"/>
    </source>
</evidence>
<evidence type="ECO:0000256" key="3">
    <source>
        <dbReference type="SAM" id="MobiDB-lite"/>
    </source>
</evidence>
<feature type="region of interest" description="Disordered" evidence="3">
    <location>
        <begin position="371"/>
        <end position="536"/>
    </location>
</feature>
<dbReference type="GO" id="GO:0035845">
    <property type="term" value="P:photoreceptor cell outer segment organization"/>
    <property type="evidence" value="ECO:0007669"/>
    <property type="project" value="Ensembl"/>
</dbReference>
<feature type="region of interest" description="Disordered" evidence="3">
    <location>
        <begin position="259"/>
        <end position="279"/>
    </location>
</feature>
<dbReference type="GeneTree" id="ENSGT00560000077266"/>
<feature type="compositionally biased region" description="Low complexity" evidence="3">
    <location>
        <begin position="579"/>
        <end position="592"/>
    </location>
</feature>
<dbReference type="PANTHER" id="PTHR16650:SF10">
    <property type="entry name" value="LEBERCILIN"/>
    <property type="match status" value="1"/>
</dbReference>
<dbReference type="Pfam" id="PF15619">
    <property type="entry name" value="Lebercilin"/>
    <property type="match status" value="1"/>
</dbReference>
<dbReference type="GO" id="GO:0045494">
    <property type="term" value="P:photoreceptor cell maintenance"/>
    <property type="evidence" value="ECO:0007669"/>
    <property type="project" value="Ensembl"/>
</dbReference>
<feature type="compositionally biased region" description="Basic and acidic residues" evidence="3">
    <location>
        <begin position="593"/>
        <end position="606"/>
    </location>
</feature>
<feature type="compositionally biased region" description="Basic and acidic residues" evidence="3">
    <location>
        <begin position="444"/>
        <end position="490"/>
    </location>
</feature>
<dbReference type="RefSeq" id="XP_022626000.1">
    <property type="nucleotide sequence ID" value="XM_022770279.1"/>
</dbReference>
<keyword evidence="6" id="KW-1185">Reference proteome</keyword>
<dbReference type="KEGG" id="sdu:111240315"/>
<organism evidence="5 6">
    <name type="scientific">Seriola dumerili</name>
    <name type="common">Greater amberjack</name>
    <name type="synonym">Caranx dumerili</name>
    <dbReference type="NCBI Taxonomy" id="41447"/>
    <lineage>
        <taxon>Eukaryota</taxon>
        <taxon>Metazoa</taxon>
        <taxon>Chordata</taxon>
        <taxon>Craniata</taxon>
        <taxon>Vertebrata</taxon>
        <taxon>Euteleostomi</taxon>
        <taxon>Actinopterygii</taxon>
        <taxon>Neopterygii</taxon>
        <taxon>Teleostei</taxon>
        <taxon>Neoteleostei</taxon>
        <taxon>Acanthomorphata</taxon>
        <taxon>Carangaria</taxon>
        <taxon>Carangiformes</taxon>
        <taxon>Carangidae</taxon>
        <taxon>Seriola</taxon>
    </lineage>
</organism>
<reference evidence="5" key="1">
    <citation type="submission" date="2025-08" db="UniProtKB">
        <authorList>
            <consortium name="Ensembl"/>
        </authorList>
    </citation>
    <scope>IDENTIFICATION</scope>
</reference>
<dbReference type="GO" id="GO:0005930">
    <property type="term" value="C:axoneme"/>
    <property type="evidence" value="ECO:0007669"/>
    <property type="project" value="TreeGrafter"/>
</dbReference>
<name>A0A3B4UKY4_SERDU</name>
<accession>A0A3B4UKY4</accession>
<feature type="region of interest" description="Disordered" evidence="3">
    <location>
        <begin position="1"/>
        <end position="178"/>
    </location>
</feature>
<proteinExistence type="inferred from homology"/>
<feature type="region of interest" description="Disordered" evidence="3">
    <location>
        <begin position="574"/>
        <end position="654"/>
    </location>
</feature>
<keyword evidence="2" id="KW-0175">Coiled coil</keyword>
<feature type="domain" description="Lebercilin" evidence="4">
    <location>
        <begin position="183"/>
        <end position="375"/>
    </location>
</feature>
<reference evidence="5" key="2">
    <citation type="submission" date="2025-09" db="UniProtKB">
        <authorList>
            <consortium name="Ensembl"/>
        </authorList>
    </citation>
    <scope>IDENTIFICATION</scope>
</reference>
<evidence type="ECO:0000313" key="6">
    <source>
        <dbReference type="Proteomes" id="UP000261420"/>
    </source>
</evidence>
<dbReference type="Ensembl" id="ENSSDUT00000018688.1">
    <property type="protein sequence ID" value="ENSSDUP00000018355.1"/>
    <property type="gene ID" value="ENSSDUG00000013420.1"/>
</dbReference>
<feature type="compositionally biased region" description="Basic and acidic residues" evidence="3">
    <location>
        <begin position="497"/>
        <end position="515"/>
    </location>
</feature>
<dbReference type="Proteomes" id="UP000261420">
    <property type="component" value="Unplaced"/>
</dbReference>
<feature type="compositionally biased region" description="Basic and acidic residues" evidence="3">
    <location>
        <begin position="522"/>
        <end position="536"/>
    </location>
</feature>
<dbReference type="InterPro" id="IPR028933">
    <property type="entry name" value="Lebercilin_dom"/>
</dbReference>
<dbReference type="InterPro" id="IPR026188">
    <property type="entry name" value="Lebercilin-like"/>
</dbReference>
<dbReference type="GeneID" id="111240315"/>
<comment type="similarity">
    <text evidence="1">Belongs to the LCA5 family.</text>
</comment>
<dbReference type="AlphaFoldDB" id="A0A3B4UKY4"/>
<protein>
    <submittedName>
        <fullName evidence="5">Lebercilin LCA5</fullName>
    </submittedName>
</protein>
<feature type="compositionally biased region" description="Polar residues" evidence="3">
    <location>
        <begin position="1"/>
        <end position="15"/>
    </location>
</feature>
<feature type="compositionally biased region" description="Basic and acidic residues" evidence="3">
    <location>
        <begin position="62"/>
        <end position="90"/>
    </location>
</feature>
<dbReference type="OMA" id="YQIQNID"/>
<sequence>MCISSKSDNMESENATDLYEDNRDVDLSRQSLQSNKKDSRASSFQKDKKNFRDKIQDDDEKDSNVESRSKTRTWHSDPDRDQISDGEGRRSSGSFYSEDYENESLSERSLSPYSQSRTPSPAPQRGVRAKKISGSPLYKTGGVGRHGVSRPQRLGGQPLIQQHRRGVRAQSKESTPPKDLDLVTKRMLSARLLKINELRNALAELQQRTDELQRENRILRQLQVRQEKALQRYDDTESEISQLLSRHSNETHVLRERVRRTQERERAAERRMKDSEEQLQRSQVTIARLKKLVDQRELGARDELNRRLEEEKARAQEAERKIKELERSMELSNSSYQRQLAAERKKTISAQEEIRTLQEELERLTSKLKEKERELDTKNIYANRMVKASTRKDTDSCAKRKVPSRNSTKAVQTEDRGSSLDFPTPPPAITDANDYSEQGPDEYLSLKELDRVDRQVETEDRHPNWEQQKMRDREKERDKEKEQEKDKRQLNQELNMLEEKAKRIRDGWEKEDRKKASSLFNQKEEENNRKRGHVQEEVDKWNQEALANQQVAEEAFHKKEQLLAKMREIDRQNQGALDSMFAASSSSESIKSTSDHSSPRPPEQRNHTSSIFSLTESEVLASLRAGAGSREGGRRRPGVEGGAVTTGMGRRAIRTQISSDDLAFGSYAPSFGLSASRGSSGFPPPPPKEDRDSALEAIGVFSLKGVETEKEKDMEKGIGKDRKSSLMQQLFGALATTAGDCVGTSNTMEVLSSPPNTNGVRSRRDGLFSFSSGSSTPPASSLSTLHVADSRPAIRAITSFDDDIEELTL</sequence>
<evidence type="ECO:0000313" key="5">
    <source>
        <dbReference type="Ensembl" id="ENSSDUP00000018355.1"/>
    </source>
</evidence>
<feature type="compositionally biased region" description="Basic and acidic residues" evidence="3">
    <location>
        <begin position="35"/>
        <end position="55"/>
    </location>
</feature>
<evidence type="ECO:0000256" key="1">
    <source>
        <dbReference type="ARBA" id="ARBA00010229"/>
    </source>
</evidence>
<evidence type="ECO:0000256" key="2">
    <source>
        <dbReference type="ARBA" id="ARBA00023054"/>
    </source>
</evidence>
<feature type="compositionally biased region" description="Polar residues" evidence="3">
    <location>
        <begin position="107"/>
        <end position="119"/>
    </location>
</feature>
<dbReference type="GO" id="GO:0042073">
    <property type="term" value="P:intraciliary transport"/>
    <property type="evidence" value="ECO:0007669"/>
    <property type="project" value="TreeGrafter"/>
</dbReference>
<dbReference type="CTD" id="167691"/>
<feature type="compositionally biased region" description="Polar residues" evidence="3">
    <location>
        <begin position="607"/>
        <end position="616"/>
    </location>
</feature>
<dbReference type="STRING" id="41447.ENSSDUP00000018355"/>